<evidence type="ECO:0000313" key="2">
    <source>
        <dbReference type="EMBL" id="RCV89638.1"/>
    </source>
</evidence>
<accession>A0A368TY55</accession>
<dbReference type="EMBL" id="QPII01000005">
    <property type="protein sequence ID" value="RCV89638.1"/>
    <property type="molecule type" value="Genomic_DNA"/>
</dbReference>
<dbReference type="InterPro" id="IPR007332">
    <property type="entry name" value="DUF411"/>
</dbReference>
<gene>
    <name evidence="2" type="ORF">DU505_08495</name>
</gene>
<feature type="chain" id="PRO_5016828116" description="DUF411 domain-containing protein" evidence="1">
    <location>
        <begin position="25"/>
        <end position="147"/>
    </location>
</feature>
<dbReference type="AlphaFoldDB" id="A0A368TY55"/>
<evidence type="ECO:0000256" key="1">
    <source>
        <dbReference type="SAM" id="SignalP"/>
    </source>
</evidence>
<comment type="caution">
    <text evidence="2">The sequence shown here is derived from an EMBL/GenBank/DDBJ whole genome shotgun (WGS) entry which is preliminary data.</text>
</comment>
<evidence type="ECO:0000313" key="3">
    <source>
        <dbReference type="Proteomes" id="UP000252405"/>
    </source>
</evidence>
<keyword evidence="1" id="KW-0732">Signal</keyword>
<dbReference type="RefSeq" id="WP_114478573.1">
    <property type="nucleotide sequence ID" value="NZ_QPII01000005.1"/>
</dbReference>
<dbReference type="Proteomes" id="UP000252405">
    <property type="component" value="Unassembled WGS sequence"/>
</dbReference>
<keyword evidence="3" id="KW-1185">Reference proteome</keyword>
<proteinExistence type="predicted"/>
<name>A0A368TY55_9GAMM</name>
<evidence type="ECO:0008006" key="4">
    <source>
        <dbReference type="Google" id="ProtNLM"/>
    </source>
</evidence>
<sequence>MNRSITSLMLSSALLLGGAATAQAAMPDEATLYKNPQCGCCDEYARQLEELGVTVHIVDDMDMGKIKQDAGLPYGLGSCHTTLMGDYAIEGHVPFEAVERLFQEQPKIGGIGLAGMPIGSPGMPGPKQGDWDVYQFTDQEPLPFMTL</sequence>
<dbReference type="Pfam" id="PF04214">
    <property type="entry name" value="DUF411"/>
    <property type="match status" value="1"/>
</dbReference>
<feature type="signal peptide" evidence="1">
    <location>
        <begin position="1"/>
        <end position="24"/>
    </location>
</feature>
<dbReference type="OrthoDB" id="14727at2"/>
<reference evidence="2 3" key="1">
    <citation type="submission" date="2018-07" db="EMBL/GenBank/DDBJ databases">
        <title>Halomonas montanilacus sp. nov., isolated from Lake Pengyan on Tibetan Plateau.</title>
        <authorList>
            <person name="Lu H."/>
            <person name="Xing P."/>
            <person name="Wu Q."/>
        </authorList>
    </citation>
    <scope>NUCLEOTIDE SEQUENCE [LARGE SCALE GENOMIC DNA]</scope>
    <source>
        <strain evidence="2 3">PYC7W</strain>
    </source>
</reference>
<protein>
    <recommendedName>
        <fullName evidence="4">DUF411 domain-containing protein</fullName>
    </recommendedName>
</protein>
<organism evidence="2 3">
    <name type="scientific">Billgrantia montanilacus</name>
    <dbReference type="NCBI Taxonomy" id="2282305"/>
    <lineage>
        <taxon>Bacteria</taxon>
        <taxon>Pseudomonadati</taxon>
        <taxon>Pseudomonadota</taxon>
        <taxon>Gammaproteobacteria</taxon>
        <taxon>Oceanospirillales</taxon>
        <taxon>Halomonadaceae</taxon>
        <taxon>Billgrantia</taxon>
    </lineage>
</organism>